<evidence type="ECO:0000313" key="2">
    <source>
        <dbReference type="Proteomes" id="UP001221413"/>
    </source>
</evidence>
<proteinExistence type="predicted"/>
<comment type="caution">
    <text evidence="1">The sequence shown here is derived from an EMBL/GenBank/DDBJ whole genome shotgun (WGS) entry which is preliminary data.</text>
</comment>
<evidence type="ECO:0000313" key="1">
    <source>
        <dbReference type="EMBL" id="KAJ6259399.1"/>
    </source>
</evidence>
<dbReference type="EMBL" id="JAQGDS010000007">
    <property type="protein sequence ID" value="KAJ6259399.1"/>
    <property type="molecule type" value="Genomic_DNA"/>
</dbReference>
<accession>A0AAD6IWT9</accession>
<protein>
    <submittedName>
        <fullName evidence="1">Uncharacterized protein</fullName>
    </submittedName>
</protein>
<keyword evidence="2" id="KW-1185">Reference proteome</keyword>
<name>A0AAD6IWT9_DREDA</name>
<dbReference type="Proteomes" id="UP001221413">
    <property type="component" value="Unassembled WGS sequence"/>
</dbReference>
<reference evidence="1" key="1">
    <citation type="submission" date="2023-01" db="EMBL/GenBank/DDBJ databases">
        <title>The chitinases involved in constricting ring structure development in the nematode-trapping fungus Drechslerella dactyloides.</title>
        <authorList>
            <person name="Wang R."/>
            <person name="Zhang L."/>
            <person name="Tang P."/>
            <person name="Li S."/>
            <person name="Liang L."/>
        </authorList>
    </citation>
    <scope>NUCLEOTIDE SEQUENCE</scope>
    <source>
        <strain evidence="1">YMF1.00031</strain>
    </source>
</reference>
<gene>
    <name evidence="1" type="ORF">Dda_6300</name>
</gene>
<organism evidence="1 2">
    <name type="scientific">Drechslerella dactyloides</name>
    <name type="common">Nematode-trapping fungus</name>
    <name type="synonym">Arthrobotrys dactyloides</name>
    <dbReference type="NCBI Taxonomy" id="74499"/>
    <lineage>
        <taxon>Eukaryota</taxon>
        <taxon>Fungi</taxon>
        <taxon>Dikarya</taxon>
        <taxon>Ascomycota</taxon>
        <taxon>Pezizomycotina</taxon>
        <taxon>Orbiliomycetes</taxon>
        <taxon>Orbiliales</taxon>
        <taxon>Orbiliaceae</taxon>
        <taxon>Drechslerella</taxon>
    </lineage>
</organism>
<sequence>MHLVAVLPVLQNEEAMVNGFGGGLIFLVGPGRTVRLSAGQFVFLVLGHEHLSHGDPCKLSHDEAYTASLDGILQLRRSIQQDNIAERPRPE</sequence>
<dbReference type="AlphaFoldDB" id="A0AAD6IWT9"/>